<dbReference type="AlphaFoldDB" id="A0A6A6ERP9"/>
<feature type="non-terminal residue" evidence="1">
    <location>
        <position position="1"/>
    </location>
</feature>
<sequence length="53" mass="6727">INYILREYLNVFIITYLDNMLIYINRMLKEYIKYIKKYIFYRTEIKFLGYLVS</sequence>
<gene>
    <name evidence="1" type="ORF">K469DRAFT_547255</name>
</gene>
<proteinExistence type="predicted"/>
<organism evidence="1 2">
    <name type="scientific">Zopfia rhizophila CBS 207.26</name>
    <dbReference type="NCBI Taxonomy" id="1314779"/>
    <lineage>
        <taxon>Eukaryota</taxon>
        <taxon>Fungi</taxon>
        <taxon>Dikarya</taxon>
        <taxon>Ascomycota</taxon>
        <taxon>Pezizomycotina</taxon>
        <taxon>Dothideomycetes</taxon>
        <taxon>Dothideomycetes incertae sedis</taxon>
        <taxon>Zopfiaceae</taxon>
        <taxon>Zopfia</taxon>
    </lineage>
</organism>
<dbReference type="OrthoDB" id="5096095at2759"/>
<dbReference type="InterPro" id="IPR043502">
    <property type="entry name" value="DNA/RNA_pol_sf"/>
</dbReference>
<dbReference type="SUPFAM" id="SSF56672">
    <property type="entry name" value="DNA/RNA polymerases"/>
    <property type="match status" value="1"/>
</dbReference>
<evidence type="ECO:0008006" key="3">
    <source>
        <dbReference type="Google" id="ProtNLM"/>
    </source>
</evidence>
<protein>
    <recommendedName>
        <fullName evidence="3">Reverse transcriptase domain-containing protein</fullName>
    </recommendedName>
</protein>
<reference evidence="1" key="1">
    <citation type="journal article" date="2020" name="Stud. Mycol.">
        <title>101 Dothideomycetes genomes: a test case for predicting lifestyles and emergence of pathogens.</title>
        <authorList>
            <person name="Haridas S."/>
            <person name="Albert R."/>
            <person name="Binder M."/>
            <person name="Bloem J."/>
            <person name="Labutti K."/>
            <person name="Salamov A."/>
            <person name="Andreopoulos B."/>
            <person name="Baker S."/>
            <person name="Barry K."/>
            <person name="Bills G."/>
            <person name="Bluhm B."/>
            <person name="Cannon C."/>
            <person name="Castanera R."/>
            <person name="Culley D."/>
            <person name="Daum C."/>
            <person name="Ezra D."/>
            <person name="Gonzalez J."/>
            <person name="Henrissat B."/>
            <person name="Kuo A."/>
            <person name="Liang C."/>
            <person name="Lipzen A."/>
            <person name="Lutzoni F."/>
            <person name="Magnuson J."/>
            <person name="Mondo S."/>
            <person name="Nolan M."/>
            <person name="Ohm R."/>
            <person name="Pangilinan J."/>
            <person name="Park H.-J."/>
            <person name="Ramirez L."/>
            <person name="Alfaro M."/>
            <person name="Sun H."/>
            <person name="Tritt A."/>
            <person name="Yoshinaga Y."/>
            <person name="Zwiers L.-H."/>
            <person name="Turgeon B."/>
            <person name="Goodwin S."/>
            <person name="Spatafora J."/>
            <person name="Crous P."/>
            <person name="Grigoriev I."/>
        </authorList>
    </citation>
    <scope>NUCLEOTIDE SEQUENCE</scope>
    <source>
        <strain evidence="1">CBS 207.26</strain>
    </source>
</reference>
<name>A0A6A6ERP9_9PEZI</name>
<keyword evidence="2" id="KW-1185">Reference proteome</keyword>
<dbReference type="Proteomes" id="UP000800200">
    <property type="component" value="Unassembled WGS sequence"/>
</dbReference>
<accession>A0A6A6ERP9</accession>
<dbReference type="EMBL" id="ML994611">
    <property type="protein sequence ID" value="KAF2194837.1"/>
    <property type="molecule type" value="Genomic_DNA"/>
</dbReference>
<evidence type="ECO:0000313" key="2">
    <source>
        <dbReference type="Proteomes" id="UP000800200"/>
    </source>
</evidence>
<evidence type="ECO:0000313" key="1">
    <source>
        <dbReference type="EMBL" id="KAF2194837.1"/>
    </source>
</evidence>